<feature type="non-terminal residue" evidence="7">
    <location>
        <position position="1"/>
    </location>
</feature>
<dbReference type="InterPro" id="IPR037045">
    <property type="entry name" value="S8pro/Inhibitor_I9_sf"/>
</dbReference>
<accession>A0A371FGS0</accession>
<dbReference type="InterPro" id="IPR036852">
    <property type="entry name" value="Peptidase_S8/S53_dom_sf"/>
</dbReference>
<proteinExistence type="inferred from homology"/>
<feature type="signal peptide" evidence="5">
    <location>
        <begin position="1"/>
        <end position="24"/>
    </location>
</feature>
<feature type="domain" description="Inhibitor I9" evidence="6">
    <location>
        <begin position="31"/>
        <end position="102"/>
    </location>
</feature>
<dbReference type="OrthoDB" id="2014869at2759"/>
<evidence type="ECO:0000256" key="4">
    <source>
        <dbReference type="ARBA" id="ARBA00022801"/>
    </source>
</evidence>
<keyword evidence="8" id="KW-1185">Reference proteome</keyword>
<gene>
    <name evidence="7" type="ORF">CR513_42381</name>
</gene>
<keyword evidence="3 5" id="KW-0732">Signal</keyword>
<evidence type="ECO:0000313" key="7">
    <source>
        <dbReference type="EMBL" id="RDX77489.1"/>
    </source>
</evidence>
<protein>
    <recommendedName>
        <fullName evidence="6">Inhibitor I9 domain-containing protein</fullName>
    </recommendedName>
</protein>
<sequence length="184" mass="20859">MISLGLSHLLQVLTCILLLTPSFSEDDRKMYIVYMGEYRKGVEFAESLHSSMIESVLGRKFAPDVLLHSYKNFNAFVARLTKEEAVRMKGMDGVVSVIPNKIHNVQTSRSWDFLGFPENVPRKSLESNIVVGVIDSGIWPNSESFNPARFGPPPQKWKGSCHNFTCTKYVVFVIFNTRTQCCVF</sequence>
<comment type="subcellular location">
    <subcellularLocation>
        <location evidence="1">Secreted</location>
    </subcellularLocation>
</comment>
<dbReference type="PROSITE" id="PS00136">
    <property type="entry name" value="SUBTILASE_ASP"/>
    <property type="match status" value="1"/>
</dbReference>
<dbReference type="EMBL" id="QJKJ01009154">
    <property type="protein sequence ID" value="RDX77489.1"/>
    <property type="molecule type" value="Genomic_DNA"/>
</dbReference>
<organism evidence="7 8">
    <name type="scientific">Mucuna pruriens</name>
    <name type="common">Velvet bean</name>
    <name type="synonym">Dolichos pruriens</name>
    <dbReference type="NCBI Taxonomy" id="157652"/>
    <lineage>
        <taxon>Eukaryota</taxon>
        <taxon>Viridiplantae</taxon>
        <taxon>Streptophyta</taxon>
        <taxon>Embryophyta</taxon>
        <taxon>Tracheophyta</taxon>
        <taxon>Spermatophyta</taxon>
        <taxon>Magnoliopsida</taxon>
        <taxon>eudicotyledons</taxon>
        <taxon>Gunneridae</taxon>
        <taxon>Pentapetalae</taxon>
        <taxon>rosids</taxon>
        <taxon>fabids</taxon>
        <taxon>Fabales</taxon>
        <taxon>Fabaceae</taxon>
        <taxon>Papilionoideae</taxon>
        <taxon>50 kb inversion clade</taxon>
        <taxon>NPAAA clade</taxon>
        <taxon>indigoferoid/millettioid clade</taxon>
        <taxon>Phaseoleae</taxon>
        <taxon>Mucuna</taxon>
    </lineage>
</organism>
<dbReference type="InterPro" id="IPR045051">
    <property type="entry name" value="SBT"/>
</dbReference>
<dbReference type="STRING" id="157652.A0A371FGS0"/>
<dbReference type="PANTHER" id="PTHR10795">
    <property type="entry name" value="PROPROTEIN CONVERTASE SUBTILISIN/KEXIN"/>
    <property type="match status" value="1"/>
</dbReference>
<dbReference type="InterPro" id="IPR010259">
    <property type="entry name" value="S8pro/Inhibitor_I9"/>
</dbReference>
<dbReference type="InterPro" id="IPR023827">
    <property type="entry name" value="Peptidase_S8_Asp-AS"/>
</dbReference>
<keyword evidence="4" id="KW-0378">Hydrolase</keyword>
<dbReference type="Gene3D" id="3.30.70.80">
    <property type="entry name" value="Peptidase S8 propeptide/proteinase inhibitor I9"/>
    <property type="match status" value="1"/>
</dbReference>
<reference evidence="7" key="1">
    <citation type="submission" date="2018-05" db="EMBL/GenBank/DDBJ databases">
        <title>Draft genome of Mucuna pruriens seed.</title>
        <authorList>
            <person name="Nnadi N.E."/>
            <person name="Vos R."/>
            <person name="Hasami M.H."/>
            <person name="Devisetty U.K."/>
            <person name="Aguiy J.C."/>
        </authorList>
    </citation>
    <scope>NUCLEOTIDE SEQUENCE [LARGE SCALE GENOMIC DNA]</scope>
    <source>
        <strain evidence="7">JCA_2017</strain>
    </source>
</reference>
<feature type="chain" id="PRO_5016953038" description="Inhibitor I9 domain-containing protein" evidence="5">
    <location>
        <begin position="25"/>
        <end position="184"/>
    </location>
</feature>
<evidence type="ECO:0000256" key="3">
    <source>
        <dbReference type="ARBA" id="ARBA00022729"/>
    </source>
</evidence>
<evidence type="ECO:0000256" key="5">
    <source>
        <dbReference type="SAM" id="SignalP"/>
    </source>
</evidence>
<evidence type="ECO:0000256" key="2">
    <source>
        <dbReference type="ARBA" id="ARBA00011073"/>
    </source>
</evidence>
<dbReference type="SUPFAM" id="SSF52743">
    <property type="entry name" value="Subtilisin-like"/>
    <property type="match status" value="1"/>
</dbReference>
<dbReference type="GO" id="GO:0006508">
    <property type="term" value="P:proteolysis"/>
    <property type="evidence" value="ECO:0007669"/>
    <property type="project" value="InterPro"/>
</dbReference>
<comment type="caution">
    <text evidence="7">The sequence shown here is derived from an EMBL/GenBank/DDBJ whole genome shotgun (WGS) entry which is preliminary data.</text>
</comment>
<comment type="similarity">
    <text evidence="2">Belongs to the peptidase S8 family.</text>
</comment>
<dbReference type="GO" id="GO:0004252">
    <property type="term" value="F:serine-type endopeptidase activity"/>
    <property type="evidence" value="ECO:0007669"/>
    <property type="project" value="InterPro"/>
</dbReference>
<dbReference type="Proteomes" id="UP000257109">
    <property type="component" value="Unassembled WGS sequence"/>
</dbReference>
<name>A0A371FGS0_MUCPR</name>
<evidence type="ECO:0000259" key="6">
    <source>
        <dbReference type="Pfam" id="PF05922"/>
    </source>
</evidence>
<dbReference type="AlphaFoldDB" id="A0A371FGS0"/>
<evidence type="ECO:0000256" key="1">
    <source>
        <dbReference type="ARBA" id="ARBA00004613"/>
    </source>
</evidence>
<dbReference type="Gene3D" id="3.40.50.200">
    <property type="entry name" value="Peptidase S8/S53 domain"/>
    <property type="match status" value="1"/>
</dbReference>
<evidence type="ECO:0000313" key="8">
    <source>
        <dbReference type="Proteomes" id="UP000257109"/>
    </source>
</evidence>
<dbReference type="Pfam" id="PF05922">
    <property type="entry name" value="Inhibitor_I9"/>
    <property type="match status" value="1"/>
</dbReference>
<dbReference type="GO" id="GO:0005576">
    <property type="term" value="C:extracellular region"/>
    <property type="evidence" value="ECO:0007669"/>
    <property type="project" value="UniProtKB-SubCell"/>
</dbReference>